<name>A0A1M7D6A9_9FLAO</name>
<evidence type="ECO:0000259" key="1">
    <source>
        <dbReference type="Pfam" id="PF14088"/>
    </source>
</evidence>
<dbReference type="Proteomes" id="UP000184120">
    <property type="component" value="Unassembled WGS sequence"/>
</dbReference>
<evidence type="ECO:0000313" key="5">
    <source>
        <dbReference type="Proteomes" id="UP000650994"/>
    </source>
</evidence>
<feature type="domain" description="DUF4268" evidence="1">
    <location>
        <begin position="10"/>
        <end position="145"/>
    </location>
</feature>
<gene>
    <name evidence="2" type="ORF">GCM10010984_30360</name>
    <name evidence="3" type="ORF">SAMN05443634_1192</name>
</gene>
<reference evidence="3" key="3">
    <citation type="submission" date="2016-11" db="EMBL/GenBank/DDBJ databases">
        <authorList>
            <person name="Jaros S."/>
            <person name="Januszkiewicz K."/>
            <person name="Wedrychowicz H."/>
        </authorList>
    </citation>
    <scope>NUCLEOTIDE SEQUENCE [LARGE SCALE GENOMIC DNA]</scope>
    <source>
        <strain evidence="3">DSM 27989</strain>
    </source>
</reference>
<evidence type="ECO:0000313" key="4">
    <source>
        <dbReference type="Proteomes" id="UP000184120"/>
    </source>
</evidence>
<reference evidence="5" key="4">
    <citation type="journal article" date="2019" name="Int. J. Syst. Evol. Microbiol.">
        <title>The Global Catalogue of Microorganisms (GCM) 10K type strain sequencing project: providing services to taxonomists for standard genome sequencing and annotation.</title>
        <authorList>
            <consortium name="The Broad Institute Genomics Platform"/>
            <consortium name="The Broad Institute Genome Sequencing Center for Infectious Disease"/>
            <person name="Wu L."/>
            <person name="Ma J."/>
        </authorList>
    </citation>
    <scope>NUCLEOTIDE SEQUENCE [LARGE SCALE GENOMIC DNA]</scope>
    <source>
        <strain evidence="5">CGMCC 1.12707</strain>
    </source>
</reference>
<sequence length="155" mass="18687">MFSKEEAYRIKKEFWISYGSYMKLQMNTEGLSINWVNYKTDIKGIFFRTDVERKYAEVSIEISHPDASVREMIYEQFEEYENVLHSYLGEEWVWTKNDQDEDGKEISTIKTSLENISIFREADWPNIISFLKSKMINLDEFWSDHKDSFEIFKNL</sequence>
<reference evidence="4" key="2">
    <citation type="submission" date="2016-11" db="EMBL/GenBank/DDBJ databases">
        <authorList>
            <person name="Varghese N."/>
            <person name="Submissions S."/>
        </authorList>
    </citation>
    <scope>NUCLEOTIDE SEQUENCE [LARGE SCALE GENOMIC DNA]</scope>
    <source>
        <strain evidence="4">DSM 27989</strain>
    </source>
</reference>
<organism evidence="3 4">
    <name type="scientific">Chishuiella changwenlii</name>
    <dbReference type="NCBI Taxonomy" id="1434701"/>
    <lineage>
        <taxon>Bacteria</taxon>
        <taxon>Pseudomonadati</taxon>
        <taxon>Bacteroidota</taxon>
        <taxon>Flavobacteriia</taxon>
        <taxon>Flavobacteriales</taxon>
        <taxon>Weeksellaceae</taxon>
        <taxon>Chishuiella</taxon>
    </lineage>
</organism>
<dbReference type="RefSeq" id="WP_083580409.1">
    <property type="nucleotide sequence ID" value="NZ_BMFL01000033.1"/>
</dbReference>
<dbReference type="InterPro" id="IPR025364">
    <property type="entry name" value="DUF4268"/>
</dbReference>
<dbReference type="EMBL" id="FRBH01000019">
    <property type="protein sequence ID" value="SHL74709.1"/>
    <property type="molecule type" value="Genomic_DNA"/>
</dbReference>
<keyword evidence="5" id="KW-1185">Reference proteome</keyword>
<reference evidence="2" key="5">
    <citation type="submission" date="2024-05" db="EMBL/GenBank/DDBJ databases">
        <authorList>
            <person name="Sun Q."/>
            <person name="Zhou Y."/>
        </authorList>
    </citation>
    <scope>NUCLEOTIDE SEQUENCE</scope>
    <source>
        <strain evidence="2">CGMCC 1.12707</strain>
    </source>
</reference>
<dbReference type="OrthoDB" id="1467516at2"/>
<dbReference type="EMBL" id="BMFL01000033">
    <property type="protein sequence ID" value="GGF11220.1"/>
    <property type="molecule type" value="Genomic_DNA"/>
</dbReference>
<dbReference type="Proteomes" id="UP000650994">
    <property type="component" value="Unassembled WGS sequence"/>
</dbReference>
<protein>
    <recommendedName>
        <fullName evidence="1">DUF4268 domain-containing protein</fullName>
    </recommendedName>
</protein>
<reference evidence="2" key="1">
    <citation type="journal article" date="2014" name="Int. J. Syst. Evol. Microbiol.">
        <title>Complete genome of a new Firmicutes species belonging to the dominant human colonic microbiota ('Ruminococcus bicirculans') reveals two chromosomes and a selective capacity to utilize plant glucans.</title>
        <authorList>
            <consortium name="NISC Comparative Sequencing Program"/>
            <person name="Wegmann U."/>
            <person name="Louis P."/>
            <person name="Goesmann A."/>
            <person name="Henrissat B."/>
            <person name="Duncan S.H."/>
            <person name="Flint H.J."/>
        </authorList>
    </citation>
    <scope>NUCLEOTIDE SEQUENCE</scope>
    <source>
        <strain evidence="2">CGMCC 1.12707</strain>
    </source>
</reference>
<evidence type="ECO:0000313" key="3">
    <source>
        <dbReference type="EMBL" id="SHL74709.1"/>
    </source>
</evidence>
<dbReference type="Pfam" id="PF14088">
    <property type="entry name" value="DUF4268"/>
    <property type="match status" value="1"/>
</dbReference>
<dbReference type="STRING" id="1434701.SAMN05443634_1192"/>
<proteinExistence type="predicted"/>
<dbReference type="AlphaFoldDB" id="A0A1M7D6A9"/>
<accession>A0A1M7D6A9</accession>
<evidence type="ECO:0000313" key="2">
    <source>
        <dbReference type="EMBL" id="GGF11220.1"/>
    </source>
</evidence>